<dbReference type="InterPro" id="IPR018060">
    <property type="entry name" value="HTH_AraC"/>
</dbReference>
<dbReference type="Pfam" id="PF17853">
    <property type="entry name" value="GGDEF_2"/>
    <property type="match status" value="1"/>
</dbReference>
<dbReference type="RefSeq" id="WP_185127901.1">
    <property type="nucleotide sequence ID" value="NZ_JACJVO010000005.1"/>
</dbReference>
<dbReference type="Pfam" id="PF00072">
    <property type="entry name" value="Response_reg"/>
    <property type="match status" value="1"/>
</dbReference>
<keyword evidence="2" id="KW-0963">Cytoplasm</keyword>
<feature type="coiled-coil region" evidence="9">
    <location>
        <begin position="109"/>
        <end position="136"/>
    </location>
</feature>
<dbReference type="PANTHER" id="PTHR42713">
    <property type="entry name" value="HISTIDINE KINASE-RELATED"/>
    <property type="match status" value="1"/>
</dbReference>
<dbReference type="Pfam" id="PF12833">
    <property type="entry name" value="HTH_18"/>
    <property type="match status" value="1"/>
</dbReference>
<evidence type="ECO:0000256" key="3">
    <source>
        <dbReference type="ARBA" id="ARBA00022553"/>
    </source>
</evidence>
<dbReference type="PANTHER" id="PTHR42713:SF3">
    <property type="entry name" value="TRANSCRIPTIONAL REGULATORY PROTEIN HPTR"/>
    <property type="match status" value="1"/>
</dbReference>
<evidence type="ECO:0000313" key="13">
    <source>
        <dbReference type="Proteomes" id="UP000564644"/>
    </source>
</evidence>
<evidence type="ECO:0000256" key="2">
    <source>
        <dbReference type="ARBA" id="ARBA00022490"/>
    </source>
</evidence>
<dbReference type="Proteomes" id="UP000564644">
    <property type="component" value="Unassembled WGS sequence"/>
</dbReference>
<evidence type="ECO:0000259" key="11">
    <source>
        <dbReference type="PROSITE" id="PS50110"/>
    </source>
</evidence>
<feature type="domain" description="Response regulatory" evidence="11">
    <location>
        <begin position="3"/>
        <end position="120"/>
    </location>
</feature>
<keyword evidence="7" id="KW-0804">Transcription</keyword>
<dbReference type="Gene3D" id="3.40.50.2300">
    <property type="match status" value="1"/>
</dbReference>
<dbReference type="PROSITE" id="PS00041">
    <property type="entry name" value="HTH_ARAC_FAMILY_1"/>
    <property type="match status" value="1"/>
</dbReference>
<reference evidence="12 13" key="1">
    <citation type="submission" date="2020-08" db="EMBL/GenBank/DDBJ databases">
        <title>Cohnella phylogeny.</title>
        <authorList>
            <person name="Dunlap C."/>
        </authorList>
    </citation>
    <scope>NUCLEOTIDE SEQUENCE [LARGE SCALE GENOMIC DNA]</scope>
    <source>
        <strain evidence="12 13">CBP 2801</strain>
    </source>
</reference>
<dbReference type="CDD" id="cd17536">
    <property type="entry name" value="REC_YesN-like"/>
    <property type="match status" value="1"/>
</dbReference>
<keyword evidence="13" id="KW-1185">Reference proteome</keyword>
<gene>
    <name evidence="12" type="ORF">H7C18_04945</name>
</gene>
<evidence type="ECO:0000256" key="4">
    <source>
        <dbReference type="ARBA" id="ARBA00023012"/>
    </source>
</evidence>
<accession>A0A7X0VTT8</accession>
<dbReference type="InterPro" id="IPR011006">
    <property type="entry name" value="CheY-like_superfamily"/>
</dbReference>
<name>A0A7X0VTT8_9BACL</name>
<comment type="subcellular location">
    <subcellularLocation>
        <location evidence="1">Cytoplasm</location>
    </subcellularLocation>
</comment>
<dbReference type="GO" id="GO:0000160">
    <property type="term" value="P:phosphorelay signal transduction system"/>
    <property type="evidence" value="ECO:0007669"/>
    <property type="project" value="UniProtKB-KW"/>
</dbReference>
<sequence>MYKAILVDDEPVVREGLKKTIAWNEHGFELIGDYENGREAWEAACELKPDLIVSDICMPFMDGLELAGLVATTYPYMKMIILTGYDQFEYAQQAIRLKVRDFVLKPITAREMRELLDKVRAEMDEEAKRLEDLGRLQSQLSRSLPLLKERFLERLAALGMAKPEIEEGFAYFGLGPLKPPALAIAADIDDFGERDAWLDDEHDAEFLRFAVFNIFEETAAERGNALVFRTREERSAAIVYGADDEDELHDAAFGLAEDVRHRVEKYLKLTVTLGIGHACSSAEQLPLSYKSALSALDYRFLHGKNRVHGIRDLEGAAPDTTFSLPDEDRKLATAIKTGASEEAFGLIERMVARLRSSQGPMEICYLELQKVVLTLLNAIQELDRNGADGVRTAGRTLWLTDLYRFKTLEEIERWLKRTVADLIEEIAAGRSHHLRAQMAKAETYIEERYADEKLSLRELCRHVLMSASYFSLAFKQETGETFVEYLTRVRIEKAKELLAATPLKFYEIAERVGYADPNYFSVLFKKHTGATPRDFRERLAQERVP</sequence>
<dbReference type="InterPro" id="IPR001789">
    <property type="entry name" value="Sig_transdc_resp-reg_receiver"/>
</dbReference>
<dbReference type="GO" id="GO:0003700">
    <property type="term" value="F:DNA-binding transcription factor activity"/>
    <property type="evidence" value="ECO:0007669"/>
    <property type="project" value="InterPro"/>
</dbReference>
<feature type="domain" description="HTH araC/xylS-type" evidence="10">
    <location>
        <begin position="439"/>
        <end position="538"/>
    </location>
</feature>
<evidence type="ECO:0000313" key="12">
    <source>
        <dbReference type="EMBL" id="MBB6730239.1"/>
    </source>
</evidence>
<evidence type="ECO:0000256" key="7">
    <source>
        <dbReference type="ARBA" id="ARBA00023163"/>
    </source>
</evidence>
<evidence type="ECO:0000256" key="8">
    <source>
        <dbReference type="PROSITE-ProRule" id="PRU00169"/>
    </source>
</evidence>
<dbReference type="InterPro" id="IPR020449">
    <property type="entry name" value="Tscrpt_reg_AraC-type_HTH"/>
</dbReference>
<evidence type="ECO:0000256" key="5">
    <source>
        <dbReference type="ARBA" id="ARBA00023015"/>
    </source>
</evidence>
<dbReference type="InterPro" id="IPR018062">
    <property type="entry name" value="HTH_AraC-typ_CS"/>
</dbReference>
<proteinExistence type="predicted"/>
<dbReference type="PROSITE" id="PS50110">
    <property type="entry name" value="RESPONSE_REGULATORY"/>
    <property type="match status" value="1"/>
</dbReference>
<dbReference type="SMART" id="SM00342">
    <property type="entry name" value="HTH_ARAC"/>
    <property type="match status" value="1"/>
</dbReference>
<keyword evidence="9" id="KW-0175">Coiled coil</keyword>
<keyword evidence="3 8" id="KW-0597">Phosphoprotein</keyword>
<dbReference type="InterPro" id="IPR009057">
    <property type="entry name" value="Homeodomain-like_sf"/>
</dbReference>
<dbReference type="AlphaFoldDB" id="A0A7X0VTT8"/>
<dbReference type="SUPFAM" id="SSF52172">
    <property type="entry name" value="CheY-like"/>
    <property type="match status" value="1"/>
</dbReference>
<organism evidence="12 13">
    <name type="scientific">Cohnella zeiphila</name>
    <dbReference type="NCBI Taxonomy" id="2761120"/>
    <lineage>
        <taxon>Bacteria</taxon>
        <taxon>Bacillati</taxon>
        <taxon>Bacillota</taxon>
        <taxon>Bacilli</taxon>
        <taxon>Bacillales</taxon>
        <taxon>Paenibacillaceae</taxon>
        <taxon>Cohnella</taxon>
    </lineage>
</organism>
<keyword evidence="6" id="KW-0238">DNA-binding</keyword>
<dbReference type="PROSITE" id="PS01124">
    <property type="entry name" value="HTH_ARAC_FAMILY_2"/>
    <property type="match status" value="1"/>
</dbReference>
<keyword evidence="4" id="KW-0902">Two-component regulatory system</keyword>
<evidence type="ECO:0000259" key="10">
    <source>
        <dbReference type="PROSITE" id="PS01124"/>
    </source>
</evidence>
<feature type="modified residue" description="4-aspartylphosphate" evidence="8">
    <location>
        <position position="55"/>
    </location>
</feature>
<dbReference type="GO" id="GO:0043565">
    <property type="term" value="F:sequence-specific DNA binding"/>
    <property type="evidence" value="ECO:0007669"/>
    <property type="project" value="InterPro"/>
</dbReference>
<dbReference type="PRINTS" id="PR00032">
    <property type="entry name" value="HTHARAC"/>
</dbReference>
<dbReference type="SUPFAM" id="SSF46689">
    <property type="entry name" value="Homeodomain-like"/>
    <property type="match status" value="2"/>
</dbReference>
<dbReference type="Gene3D" id="1.10.10.60">
    <property type="entry name" value="Homeodomain-like"/>
    <property type="match status" value="2"/>
</dbReference>
<evidence type="ECO:0000256" key="6">
    <source>
        <dbReference type="ARBA" id="ARBA00023125"/>
    </source>
</evidence>
<comment type="caution">
    <text evidence="12">The sequence shown here is derived from an EMBL/GenBank/DDBJ whole genome shotgun (WGS) entry which is preliminary data.</text>
</comment>
<dbReference type="InterPro" id="IPR041522">
    <property type="entry name" value="CdaR_GGDEF"/>
</dbReference>
<protein>
    <submittedName>
        <fullName evidence="12">Response regulator</fullName>
    </submittedName>
</protein>
<dbReference type="SMART" id="SM00448">
    <property type="entry name" value="REC"/>
    <property type="match status" value="1"/>
</dbReference>
<keyword evidence="5" id="KW-0805">Transcription regulation</keyword>
<dbReference type="InterPro" id="IPR051552">
    <property type="entry name" value="HptR"/>
</dbReference>
<evidence type="ECO:0000256" key="9">
    <source>
        <dbReference type="SAM" id="Coils"/>
    </source>
</evidence>
<dbReference type="EMBL" id="JACJVO010000005">
    <property type="protein sequence ID" value="MBB6730239.1"/>
    <property type="molecule type" value="Genomic_DNA"/>
</dbReference>
<dbReference type="GO" id="GO:0005737">
    <property type="term" value="C:cytoplasm"/>
    <property type="evidence" value="ECO:0007669"/>
    <property type="project" value="UniProtKB-SubCell"/>
</dbReference>
<evidence type="ECO:0000256" key="1">
    <source>
        <dbReference type="ARBA" id="ARBA00004496"/>
    </source>
</evidence>